<feature type="compositionally biased region" description="Pro residues" evidence="1">
    <location>
        <begin position="251"/>
        <end position="265"/>
    </location>
</feature>
<gene>
    <name evidence="2" type="ORF">K491DRAFT_711316</name>
</gene>
<dbReference type="Proteomes" id="UP000799324">
    <property type="component" value="Unassembled WGS sequence"/>
</dbReference>
<feature type="compositionally biased region" description="Low complexity" evidence="1">
    <location>
        <begin position="207"/>
        <end position="225"/>
    </location>
</feature>
<reference evidence="2" key="1">
    <citation type="journal article" date="2020" name="Stud. Mycol.">
        <title>101 Dothideomycetes genomes: a test case for predicting lifestyles and emergence of pathogens.</title>
        <authorList>
            <person name="Haridas S."/>
            <person name="Albert R."/>
            <person name="Binder M."/>
            <person name="Bloem J."/>
            <person name="Labutti K."/>
            <person name="Salamov A."/>
            <person name="Andreopoulos B."/>
            <person name="Baker S."/>
            <person name="Barry K."/>
            <person name="Bills G."/>
            <person name="Bluhm B."/>
            <person name="Cannon C."/>
            <person name="Castanera R."/>
            <person name="Culley D."/>
            <person name="Daum C."/>
            <person name="Ezra D."/>
            <person name="Gonzalez J."/>
            <person name="Henrissat B."/>
            <person name="Kuo A."/>
            <person name="Liang C."/>
            <person name="Lipzen A."/>
            <person name="Lutzoni F."/>
            <person name="Magnuson J."/>
            <person name="Mondo S."/>
            <person name="Nolan M."/>
            <person name="Ohm R."/>
            <person name="Pangilinan J."/>
            <person name="Park H.-J."/>
            <person name="Ramirez L."/>
            <person name="Alfaro M."/>
            <person name="Sun H."/>
            <person name="Tritt A."/>
            <person name="Yoshinaga Y."/>
            <person name="Zwiers L.-H."/>
            <person name="Turgeon B."/>
            <person name="Goodwin S."/>
            <person name="Spatafora J."/>
            <person name="Crous P."/>
            <person name="Grigoriev I."/>
        </authorList>
    </citation>
    <scope>NUCLEOTIDE SEQUENCE</scope>
    <source>
        <strain evidence="2">CBS 122681</strain>
    </source>
</reference>
<organism evidence="2 3">
    <name type="scientific">Lophiostoma macrostomum CBS 122681</name>
    <dbReference type="NCBI Taxonomy" id="1314788"/>
    <lineage>
        <taxon>Eukaryota</taxon>
        <taxon>Fungi</taxon>
        <taxon>Dikarya</taxon>
        <taxon>Ascomycota</taxon>
        <taxon>Pezizomycotina</taxon>
        <taxon>Dothideomycetes</taxon>
        <taxon>Pleosporomycetidae</taxon>
        <taxon>Pleosporales</taxon>
        <taxon>Lophiostomataceae</taxon>
        <taxon>Lophiostoma</taxon>
    </lineage>
</organism>
<name>A0A6A6TPF1_9PLEO</name>
<feature type="region of interest" description="Disordered" evidence="1">
    <location>
        <begin position="207"/>
        <end position="339"/>
    </location>
</feature>
<feature type="compositionally biased region" description="Basic and acidic residues" evidence="1">
    <location>
        <begin position="313"/>
        <end position="339"/>
    </location>
</feature>
<evidence type="ECO:0000256" key="1">
    <source>
        <dbReference type="SAM" id="MobiDB-lite"/>
    </source>
</evidence>
<proteinExistence type="predicted"/>
<sequence>MKLTFHPALHDSQALAMCNYWTKKYLCGCDSHVFRNRCPIGLRSDVVCDIMDREDEPHKSYFQCFDCIKREVEQEKIQAARTAQLAEKDRRKAEEQSKKDADKARQVQIRAEAEVRAQRERDEEVRRARDRKAEAERAKREGGAWVDAGSSKKGRGRKGTGGVNVRGGNGDASLPPTPVSAPPAFSGFKKEMGGVFGPLTAKEPMMGPMGSMGMASATSPTTAAHGPPPPAVGIARPRSPLPKTDLRLPPKPEFAPGSRPPPPSTMTPAAAPKGVDPGGRAGHWGPKHNNSHRSRETQSNQSRETQSNQSRGDQSRENHSRENQSPKKILKNDARSNIA</sequence>
<dbReference type="OrthoDB" id="3794829at2759"/>
<evidence type="ECO:0000313" key="3">
    <source>
        <dbReference type="Proteomes" id="UP000799324"/>
    </source>
</evidence>
<protein>
    <submittedName>
        <fullName evidence="2">Uncharacterized protein</fullName>
    </submittedName>
</protein>
<evidence type="ECO:0000313" key="2">
    <source>
        <dbReference type="EMBL" id="KAF2661067.1"/>
    </source>
</evidence>
<keyword evidence="3" id="KW-1185">Reference proteome</keyword>
<dbReference type="AlphaFoldDB" id="A0A6A6TPF1"/>
<accession>A0A6A6TPF1</accession>
<feature type="compositionally biased region" description="Gly residues" evidence="1">
    <location>
        <begin position="159"/>
        <end position="170"/>
    </location>
</feature>
<dbReference type="EMBL" id="MU004296">
    <property type="protein sequence ID" value="KAF2661067.1"/>
    <property type="molecule type" value="Genomic_DNA"/>
</dbReference>
<feature type="region of interest" description="Disordered" evidence="1">
    <location>
        <begin position="86"/>
        <end position="179"/>
    </location>
</feature>
<feature type="compositionally biased region" description="Polar residues" evidence="1">
    <location>
        <begin position="297"/>
        <end position="312"/>
    </location>
</feature>
<feature type="compositionally biased region" description="Basic and acidic residues" evidence="1">
    <location>
        <begin position="86"/>
        <end position="142"/>
    </location>
</feature>